<reference evidence="1" key="1">
    <citation type="submission" date="2019-08" db="EMBL/GenBank/DDBJ databases">
        <authorList>
            <person name="Kucharzyk K."/>
            <person name="Murdoch R.W."/>
            <person name="Higgins S."/>
            <person name="Loffler F."/>
        </authorList>
    </citation>
    <scope>NUCLEOTIDE SEQUENCE</scope>
</reference>
<sequence length="316" mass="35529">MPHVRFCGCTVNFQRTVFVDRREITLPFFVAHIHNSMAGEKHGVAAISGRHHTIKHINSVTDPSDNVGRRAHTHQITRFFMRKYVTDLFGDFIHGFGRLTHAQTSDGITGTVELTDEFCRLFTQIFIHAPLHYRKKALFVAVERLCLMKMIIASLEPLMCQLHAFLGIFPVGRIRSAFIKGHHDVGADYALHVHHVLRCELVPATINMRLKNHSLIGNFSDLGKRIHLISTTVGQYGPVPTVESVQTTGLLQNPGTGSEIQVIGVAQNDLRFDVVAQLIESDTFHRTDCPHRHEYRSENIAVIGGQNARARFSAFV</sequence>
<accession>A0A645EFK1</accession>
<protein>
    <submittedName>
        <fullName evidence="1">Uncharacterized protein</fullName>
    </submittedName>
</protein>
<name>A0A645EFK1_9ZZZZ</name>
<proteinExistence type="predicted"/>
<organism evidence="1">
    <name type="scientific">bioreactor metagenome</name>
    <dbReference type="NCBI Taxonomy" id="1076179"/>
    <lineage>
        <taxon>unclassified sequences</taxon>
        <taxon>metagenomes</taxon>
        <taxon>ecological metagenomes</taxon>
    </lineage>
</organism>
<gene>
    <name evidence="1" type="ORF">SDC9_147380</name>
</gene>
<comment type="caution">
    <text evidence="1">The sequence shown here is derived from an EMBL/GenBank/DDBJ whole genome shotgun (WGS) entry which is preliminary data.</text>
</comment>
<dbReference type="EMBL" id="VSSQ01046228">
    <property type="protein sequence ID" value="MPN00186.1"/>
    <property type="molecule type" value="Genomic_DNA"/>
</dbReference>
<dbReference type="AlphaFoldDB" id="A0A645EFK1"/>
<evidence type="ECO:0000313" key="1">
    <source>
        <dbReference type="EMBL" id="MPN00186.1"/>
    </source>
</evidence>